<dbReference type="EC" id="2.7.13.3" evidence="3"/>
<dbReference type="InterPro" id="IPR003594">
    <property type="entry name" value="HATPase_dom"/>
</dbReference>
<dbReference type="PANTHER" id="PTHR45528:SF1">
    <property type="entry name" value="SENSOR HISTIDINE KINASE CPXA"/>
    <property type="match status" value="1"/>
</dbReference>
<dbReference type="PRINTS" id="PR01780">
    <property type="entry name" value="LANTIREGPROT"/>
</dbReference>
<organism evidence="16 17">
    <name type="scientific">Staphylococcus ratti</name>
    <dbReference type="NCBI Taxonomy" id="2892440"/>
    <lineage>
        <taxon>Bacteria</taxon>
        <taxon>Bacillati</taxon>
        <taxon>Bacillota</taxon>
        <taxon>Bacilli</taxon>
        <taxon>Bacillales</taxon>
        <taxon>Staphylococcaceae</taxon>
        <taxon>Staphylococcus</taxon>
    </lineage>
</organism>
<dbReference type="SUPFAM" id="SSF47384">
    <property type="entry name" value="Homodimeric domain of signal transducing histidine kinase"/>
    <property type="match status" value="1"/>
</dbReference>
<dbReference type="PANTHER" id="PTHR45528">
    <property type="entry name" value="SENSOR HISTIDINE KINASE CPXA"/>
    <property type="match status" value="1"/>
</dbReference>
<keyword evidence="6" id="KW-0808">Transferase</keyword>
<sequence length="300" mass="35024">MLYVVITLLVLVIAILGVCYWRLKSELKYIELQLNQLNEDIESNQYIRSSTGFQGSKSLIQALNAYINQVKKYHQFYRKKELMLNKEINNVSHDLRTPLTAIKGYTELLQETNNENDIKQYIQAIDGKVSHLIQSVNLFHELTYFNAFDYDLELEKIDIVDFTKTQLISYFHQFEEKQIQIEFDEAQVLNVYAHKEGMMRVMSNVIQNVLRYGMSLAHISFRKTNSEIVVCIKNGTQLNMNEEQLLKLFERSYTLDESRTDYQSGVGLYIVKSLVERQQGSVSVQFKKPIFEIEIALKSA</sequence>
<keyword evidence="9 16" id="KW-0418">Kinase</keyword>
<comment type="catalytic activity">
    <reaction evidence="1">
        <text>ATP + protein L-histidine = ADP + protein N-phospho-L-histidine.</text>
        <dbReference type="EC" id="2.7.13.3"/>
    </reaction>
</comment>
<dbReference type="Pfam" id="PF00512">
    <property type="entry name" value="HisKA"/>
    <property type="match status" value="1"/>
</dbReference>
<keyword evidence="13 14" id="KW-0472">Membrane</keyword>
<dbReference type="InterPro" id="IPR005467">
    <property type="entry name" value="His_kinase_dom"/>
</dbReference>
<comment type="subcellular location">
    <subcellularLocation>
        <location evidence="2">Cell membrane</location>
        <topology evidence="2">Multi-pass membrane protein</topology>
    </subcellularLocation>
</comment>
<dbReference type="Gene3D" id="3.30.565.10">
    <property type="entry name" value="Histidine kinase-like ATPase, C-terminal domain"/>
    <property type="match status" value="1"/>
</dbReference>
<evidence type="ECO:0000256" key="1">
    <source>
        <dbReference type="ARBA" id="ARBA00000085"/>
    </source>
</evidence>
<feature type="domain" description="Histidine kinase" evidence="15">
    <location>
        <begin position="90"/>
        <end position="300"/>
    </location>
</feature>
<evidence type="ECO:0000256" key="8">
    <source>
        <dbReference type="ARBA" id="ARBA00022741"/>
    </source>
</evidence>
<keyword evidence="8" id="KW-0547">Nucleotide-binding</keyword>
<gene>
    <name evidence="16" type="ORF">LN051_00520</name>
</gene>
<evidence type="ECO:0000256" key="13">
    <source>
        <dbReference type="ARBA" id="ARBA00023136"/>
    </source>
</evidence>
<evidence type="ECO:0000256" key="2">
    <source>
        <dbReference type="ARBA" id="ARBA00004651"/>
    </source>
</evidence>
<proteinExistence type="predicted"/>
<dbReference type="RefSeq" id="WP_229292693.1">
    <property type="nucleotide sequence ID" value="NZ_CP086654.1"/>
</dbReference>
<dbReference type="InterPro" id="IPR008358">
    <property type="entry name" value="Sig_transdc_His_kin/Pase_MprB"/>
</dbReference>
<dbReference type="CDD" id="cd00082">
    <property type="entry name" value="HisKA"/>
    <property type="match status" value="1"/>
</dbReference>
<evidence type="ECO:0000256" key="4">
    <source>
        <dbReference type="ARBA" id="ARBA00022475"/>
    </source>
</evidence>
<keyword evidence="7 14" id="KW-0812">Transmembrane</keyword>
<keyword evidence="4" id="KW-1003">Cell membrane</keyword>
<dbReference type="InterPro" id="IPR036890">
    <property type="entry name" value="HATPase_C_sf"/>
</dbReference>
<keyword evidence="5" id="KW-0597">Phosphoprotein</keyword>
<dbReference type="Proteomes" id="UP001197626">
    <property type="component" value="Chromosome"/>
</dbReference>
<protein>
    <recommendedName>
        <fullName evidence="3">histidine kinase</fullName>
        <ecNumber evidence="3">2.7.13.3</ecNumber>
    </recommendedName>
</protein>
<feature type="transmembrane region" description="Helical" evidence="14">
    <location>
        <begin position="6"/>
        <end position="23"/>
    </location>
</feature>
<dbReference type="Gene3D" id="1.10.287.130">
    <property type="match status" value="1"/>
</dbReference>
<dbReference type="SUPFAM" id="SSF55874">
    <property type="entry name" value="ATPase domain of HSP90 chaperone/DNA topoisomerase II/histidine kinase"/>
    <property type="match status" value="1"/>
</dbReference>
<dbReference type="GO" id="GO:0016301">
    <property type="term" value="F:kinase activity"/>
    <property type="evidence" value="ECO:0007669"/>
    <property type="project" value="UniProtKB-KW"/>
</dbReference>
<evidence type="ECO:0000256" key="10">
    <source>
        <dbReference type="ARBA" id="ARBA00022840"/>
    </source>
</evidence>
<dbReference type="InterPro" id="IPR003661">
    <property type="entry name" value="HisK_dim/P_dom"/>
</dbReference>
<evidence type="ECO:0000256" key="11">
    <source>
        <dbReference type="ARBA" id="ARBA00022989"/>
    </source>
</evidence>
<reference evidence="16 17" key="1">
    <citation type="journal article" date="2022" name="Pathogens">
        <title>Staphylococcus ratti sp. nov. Isolated from a Lab Rat.</title>
        <authorList>
            <person name="Kovarovic V."/>
            <person name="Sedlacek I."/>
            <person name="Petras P."/>
            <person name="Kralova S."/>
            <person name="Maslanova I."/>
            <person name="Svec P."/>
            <person name="Neumann-Schaal M."/>
            <person name="Botka T."/>
            <person name="Gelbicova T."/>
            <person name="Stankova E."/>
            <person name="Doskar J."/>
            <person name="Pantucek R."/>
        </authorList>
    </citation>
    <scope>NUCLEOTIDE SEQUENCE [LARGE SCALE GENOMIC DNA]</scope>
    <source>
        <strain evidence="16 17">CCM 9025</strain>
    </source>
</reference>
<evidence type="ECO:0000256" key="6">
    <source>
        <dbReference type="ARBA" id="ARBA00022679"/>
    </source>
</evidence>
<dbReference type="PROSITE" id="PS50109">
    <property type="entry name" value="HIS_KIN"/>
    <property type="match status" value="1"/>
</dbReference>
<keyword evidence="12" id="KW-0902">Two-component regulatory system</keyword>
<dbReference type="SMART" id="SM00388">
    <property type="entry name" value="HisKA"/>
    <property type="match status" value="1"/>
</dbReference>
<name>A0ABY3PCZ5_9STAP</name>
<evidence type="ECO:0000313" key="17">
    <source>
        <dbReference type="Proteomes" id="UP001197626"/>
    </source>
</evidence>
<accession>A0ABY3PCZ5</accession>
<dbReference type="SMART" id="SM00387">
    <property type="entry name" value="HATPase_c"/>
    <property type="match status" value="1"/>
</dbReference>
<evidence type="ECO:0000313" key="16">
    <source>
        <dbReference type="EMBL" id="UEX90196.1"/>
    </source>
</evidence>
<dbReference type="InterPro" id="IPR036097">
    <property type="entry name" value="HisK_dim/P_sf"/>
</dbReference>
<evidence type="ECO:0000256" key="12">
    <source>
        <dbReference type="ARBA" id="ARBA00023012"/>
    </source>
</evidence>
<evidence type="ECO:0000256" key="3">
    <source>
        <dbReference type="ARBA" id="ARBA00012438"/>
    </source>
</evidence>
<evidence type="ECO:0000256" key="7">
    <source>
        <dbReference type="ARBA" id="ARBA00022692"/>
    </source>
</evidence>
<evidence type="ECO:0000256" key="9">
    <source>
        <dbReference type="ARBA" id="ARBA00022777"/>
    </source>
</evidence>
<evidence type="ECO:0000259" key="15">
    <source>
        <dbReference type="PROSITE" id="PS50109"/>
    </source>
</evidence>
<evidence type="ECO:0000256" key="14">
    <source>
        <dbReference type="SAM" id="Phobius"/>
    </source>
</evidence>
<dbReference type="InterPro" id="IPR050398">
    <property type="entry name" value="HssS/ArlS-like"/>
</dbReference>
<keyword evidence="11 14" id="KW-1133">Transmembrane helix</keyword>
<keyword evidence="10" id="KW-0067">ATP-binding</keyword>
<dbReference type="EMBL" id="CP086654">
    <property type="protein sequence ID" value="UEX90196.1"/>
    <property type="molecule type" value="Genomic_DNA"/>
</dbReference>
<dbReference type="Pfam" id="PF02518">
    <property type="entry name" value="HATPase_c"/>
    <property type="match status" value="1"/>
</dbReference>
<evidence type="ECO:0000256" key="5">
    <source>
        <dbReference type="ARBA" id="ARBA00022553"/>
    </source>
</evidence>
<keyword evidence="17" id="KW-1185">Reference proteome</keyword>